<dbReference type="EMBL" id="QNTT01000003">
    <property type="protein sequence ID" value="RBA40090.1"/>
    <property type="molecule type" value="Genomic_DNA"/>
</dbReference>
<dbReference type="Pfam" id="PF13449">
    <property type="entry name" value="Phytase-like"/>
    <property type="match status" value="1"/>
</dbReference>
<accession>A0A365PE59</accession>
<dbReference type="PROSITE" id="PS51841">
    <property type="entry name" value="LTD"/>
    <property type="match status" value="1"/>
</dbReference>
<evidence type="ECO:0000313" key="4">
    <source>
        <dbReference type="Proteomes" id="UP000252187"/>
    </source>
</evidence>
<feature type="domain" description="LTD" evidence="2">
    <location>
        <begin position="52"/>
        <end position="170"/>
    </location>
</feature>
<comment type="caution">
    <text evidence="3">The sequence shown here is derived from an EMBL/GenBank/DDBJ whole genome shotgun (WGS) entry which is preliminary data.</text>
</comment>
<gene>
    <name evidence="3" type="ORF">DQ226_02090</name>
</gene>
<dbReference type="Gene3D" id="2.60.40.1260">
    <property type="entry name" value="Lamin Tail domain"/>
    <property type="match status" value="1"/>
</dbReference>
<dbReference type="InterPro" id="IPR011042">
    <property type="entry name" value="6-blade_b-propeller_TolB-like"/>
</dbReference>
<dbReference type="Gene3D" id="2.120.10.30">
    <property type="entry name" value="TolB, C-terminal domain"/>
    <property type="match status" value="1"/>
</dbReference>
<reference evidence="3 4" key="1">
    <citation type="submission" date="2018-06" db="EMBL/GenBank/DDBJ databases">
        <title>Whole genome sequencing of four bacterial strains from South Shetland trench revealing bio-synthetic gene clusters.</title>
        <authorList>
            <person name="Abdel-Mageed W.M."/>
            <person name="Lehri B."/>
            <person name="Jarmusch S.A."/>
            <person name="Miranda K."/>
            <person name="Goodfellow M."/>
            <person name="Jaspars M."/>
            <person name="Karlyshev A.V."/>
        </authorList>
    </citation>
    <scope>NUCLEOTIDE SEQUENCE [LARGE SCALE GENOMIC DNA]</scope>
    <source>
        <strain evidence="3 4">SST1</strain>
    </source>
</reference>
<evidence type="ECO:0000256" key="1">
    <source>
        <dbReference type="SAM" id="MobiDB-lite"/>
    </source>
</evidence>
<protein>
    <recommendedName>
        <fullName evidence="2">LTD domain-containing protein</fullName>
    </recommendedName>
</protein>
<organism evidence="3 4">
    <name type="scientific">Dietzia maris</name>
    <dbReference type="NCBI Taxonomy" id="37915"/>
    <lineage>
        <taxon>Bacteria</taxon>
        <taxon>Bacillati</taxon>
        <taxon>Actinomycetota</taxon>
        <taxon>Actinomycetes</taxon>
        <taxon>Mycobacteriales</taxon>
        <taxon>Dietziaceae</taxon>
        <taxon>Dietzia</taxon>
    </lineage>
</organism>
<dbReference type="AlphaFoldDB" id="A0A365PE59"/>
<name>A0A365PE59_9ACTN</name>
<sequence length="534" mass="55139">MIRQAPGHGTLVRFRGHSPAPEAQERPHMRSRTLLSGALSTLLAAGATVGLPTVSAAAPAPAATAADIVINEVESNGDPVGDWVELANLDTDQDLDISGWTLIDGDPTHDPIVFPSGTTIESGGYRSFYTDVDPDYFGLGGNDSVTLRNADGNLVDSTTWSGHAAVTWGRIPDMTGDFAVTGESTRDARNVAAVAQEPIATSLWPFDPLTVSPAALGGDFAEDDMSGVDIAADGTAYVVNNGTGALYVLDYDRAAGTYSLARTFVLRYPDGSGLPDAEGATVGSDGAIYVATERNNNAGGTSRPSVLRFDLPADRDSGTLAATDEYSLSSLTGQVRANGGLEAIEFLPEAWGGAFAVGVEGTGKVHFVQFGEAGAVTELQTFTSPFQGVMALDHDETSGTLRVLCDEVCEGRSIEMTFDGTGFVTDGTLYARPAGMANLANEGFAAHRETVECTVGDAQGIAERVRFLWADDAAADGAGLRTAVTAPGECLEGDDDEDGGLLDPGALLGSLEGLGIDTGSVADLLPALPALPVG</sequence>
<evidence type="ECO:0000259" key="2">
    <source>
        <dbReference type="PROSITE" id="PS51841"/>
    </source>
</evidence>
<dbReference type="InterPro" id="IPR036415">
    <property type="entry name" value="Lamin_tail_dom_sf"/>
</dbReference>
<dbReference type="SUPFAM" id="SSF101898">
    <property type="entry name" value="NHL repeat"/>
    <property type="match status" value="1"/>
</dbReference>
<dbReference type="Proteomes" id="UP000252187">
    <property type="component" value="Unassembled WGS sequence"/>
</dbReference>
<dbReference type="InterPro" id="IPR027372">
    <property type="entry name" value="Phytase-like_dom"/>
</dbReference>
<dbReference type="InterPro" id="IPR001322">
    <property type="entry name" value="Lamin_tail_dom"/>
</dbReference>
<feature type="region of interest" description="Disordered" evidence="1">
    <location>
        <begin position="1"/>
        <end position="29"/>
    </location>
</feature>
<dbReference type="SUPFAM" id="SSF74853">
    <property type="entry name" value="Lamin A/C globular tail domain"/>
    <property type="match status" value="1"/>
</dbReference>
<proteinExistence type="predicted"/>
<dbReference type="Pfam" id="PF00932">
    <property type="entry name" value="LTD"/>
    <property type="match status" value="1"/>
</dbReference>
<evidence type="ECO:0000313" key="3">
    <source>
        <dbReference type="EMBL" id="RBA40090.1"/>
    </source>
</evidence>